<dbReference type="Gene3D" id="3.60.9.10">
    <property type="entry name" value="Aldehyde ferredoxin oxidoreductase, N-terminal domain"/>
    <property type="match status" value="1"/>
</dbReference>
<feature type="non-terminal residue" evidence="2">
    <location>
        <position position="135"/>
    </location>
</feature>
<sequence>MGKMIRINMDNLQAKIEDTPIEFARLGGRGLSSHIIHTEVPPTCHPLSKANKLIFAPGLLAGSIAPNSGRLSVGAKSPLTGGIKEANVGGTAGHKLGRLGIKAVIVEGKPVEDSLYIIKLDKDGVDIIPCPELVG</sequence>
<dbReference type="GO" id="GO:0016625">
    <property type="term" value="F:oxidoreductase activity, acting on the aldehyde or oxo group of donors, iron-sulfur protein as acceptor"/>
    <property type="evidence" value="ECO:0007669"/>
    <property type="project" value="InterPro"/>
</dbReference>
<comment type="caution">
    <text evidence="2">The sequence shown here is derived from an EMBL/GenBank/DDBJ whole genome shotgun (WGS) entry which is preliminary data.</text>
</comment>
<organism evidence="2">
    <name type="scientific">marine sediment metagenome</name>
    <dbReference type="NCBI Taxonomy" id="412755"/>
    <lineage>
        <taxon>unclassified sequences</taxon>
        <taxon>metagenomes</taxon>
        <taxon>ecological metagenomes</taxon>
    </lineage>
</organism>
<feature type="domain" description="Aldehyde ferredoxin oxidoreductase N-terminal" evidence="1">
    <location>
        <begin position="1"/>
        <end position="135"/>
    </location>
</feature>
<dbReference type="GO" id="GO:0051536">
    <property type="term" value="F:iron-sulfur cluster binding"/>
    <property type="evidence" value="ECO:0007669"/>
    <property type="project" value="InterPro"/>
</dbReference>
<dbReference type="EMBL" id="LAZR01024649">
    <property type="protein sequence ID" value="KKL74447.1"/>
    <property type="molecule type" value="Genomic_DNA"/>
</dbReference>
<evidence type="ECO:0000313" key="2">
    <source>
        <dbReference type="EMBL" id="KKL74447.1"/>
    </source>
</evidence>
<accession>A0A0F9HH62</accession>
<dbReference type="SMART" id="SM00790">
    <property type="entry name" value="AFOR_N"/>
    <property type="match status" value="1"/>
</dbReference>
<dbReference type="PANTHER" id="PTHR30038">
    <property type="entry name" value="ALDEHYDE FERREDOXIN OXIDOREDUCTASE"/>
    <property type="match status" value="1"/>
</dbReference>
<dbReference type="InterPro" id="IPR051919">
    <property type="entry name" value="W-dependent_AOR"/>
</dbReference>
<dbReference type="InterPro" id="IPR036503">
    <property type="entry name" value="Ald_Fedxn_OxRdtase_N_sf"/>
</dbReference>
<dbReference type="PANTHER" id="PTHR30038:SF0">
    <property type="entry name" value="TUNGSTEN-CONTAINING ALDEHYDE FERREDOXIN OXIDOREDUCTASE"/>
    <property type="match status" value="1"/>
</dbReference>
<proteinExistence type="predicted"/>
<dbReference type="Pfam" id="PF02730">
    <property type="entry name" value="AFOR_N"/>
    <property type="match status" value="1"/>
</dbReference>
<gene>
    <name evidence="2" type="ORF">LCGC14_2064810</name>
</gene>
<reference evidence="2" key="1">
    <citation type="journal article" date="2015" name="Nature">
        <title>Complex archaea that bridge the gap between prokaryotes and eukaryotes.</title>
        <authorList>
            <person name="Spang A."/>
            <person name="Saw J.H."/>
            <person name="Jorgensen S.L."/>
            <person name="Zaremba-Niedzwiedzka K."/>
            <person name="Martijn J."/>
            <person name="Lind A.E."/>
            <person name="van Eijk R."/>
            <person name="Schleper C."/>
            <person name="Guy L."/>
            <person name="Ettema T.J."/>
        </authorList>
    </citation>
    <scope>NUCLEOTIDE SEQUENCE</scope>
</reference>
<name>A0A0F9HH62_9ZZZZ</name>
<dbReference type="AlphaFoldDB" id="A0A0F9HH62"/>
<dbReference type="InterPro" id="IPR013983">
    <property type="entry name" value="Ald_Fedxn_OxRdtase_N"/>
</dbReference>
<protein>
    <recommendedName>
        <fullName evidence="1">Aldehyde ferredoxin oxidoreductase N-terminal domain-containing protein</fullName>
    </recommendedName>
</protein>
<evidence type="ECO:0000259" key="1">
    <source>
        <dbReference type="SMART" id="SM00790"/>
    </source>
</evidence>
<dbReference type="SUPFAM" id="SSF56228">
    <property type="entry name" value="Aldehyde ferredoxin oxidoreductase, N-terminal domain"/>
    <property type="match status" value="1"/>
</dbReference>